<name>A0AAE0VRI1_9BIVA</name>
<evidence type="ECO:0000256" key="1">
    <source>
        <dbReference type="SAM" id="MobiDB-lite"/>
    </source>
</evidence>
<protein>
    <submittedName>
        <fullName evidence="2">Uncharacterized protein</fullName>
    </submittedName>
</protein>
<evidence type="ECO:0000313" key="3">
    <source>
        <dbReference type="Proteomes" id="UP001195483"/>
    </source>
</evidence>
<evidence type="ECO:0000313" key="2">
    <source>
        <dbReference type="EMBL" id="KAK3586380.1"/>
    </source>
</evidence>
<proteinExistence type="predicted"/>
<dbReference type="EMBL" id="JAEAOA010000095">
    <property type="protein sequence ID" value="KAK3586380.1"/>
    <property type="molecule type" value="Genomic_DNA"/>
</dbReference>
<reference evidence="2" key="2">
    <citation type="journal article" date="2021" name="Genome Biol. Evol.">
        <title>Developing a high-quality reference genome for a parasitic bivalve with doubly uniparental inheritance (Bivalvia: Unionida).</title>
        <authorList>
            <person name="Smith C.H."/>
        </authorList>
    </citation>
    <scope>NUCLEOTIDE SEQUENCE</scope>
    <source>
        <strain evidence="2">CHS0354</strain>
        <tissue evidence="2">Mantle</tissue>
    </source>
</reference>
<reference evidence="2" key="3">
    <citation type="submission" date="2023-05" db="EMBL/GenBank/DDBJ databases">
        <authorList>
            <person name="Smith C.H."/>
        </authorList>
    </citation>
    <scope>NUCLEOTIDE SEQUENCE</scope>
    <source>
        <strain evidence="2">CHS0354</strain>
        <tissue evidence="2">Mantle</tissue>
    </source>
</reference>
<reference evidence="2" key="1">
    <citation type="journal article" date="2021" name="Genome Biol. Evol.">
        <title>A High-Quality Reference Genome for a Parasitic Bivalve with Doubly Uniparental Inheritance (Bivalvia: Unionida).</title>
        <authorList>
            <person name="Smith C.H."/>
        </authorList>
    </citation>
    <scope>NUCLEOTIDE SEQUENCE</scope>
    <source>
        <strain evidence="2">CHS0354</strain>
    </source>
</reference>
<dbReference type="Proteomes" id="UP001195483">
    <property type="component" value="Unassembled WGS sequence"/>
</dbReference>
<sequence>MSLNLRKSFLRTPQSQASAAAQDINIHQPAVKIMSTTNLKHKRKAPEQETTQSHTAQITDLASVINTIFNQGASVNSNHLGTNLSFGPNKKPKYETINRTLLKTKAGTGDTGGSLNPSTPPHAIIFLTQTPPREM</sequence>
<comment type="caution">
    <text evidence="2">The sequence shown here is derived from an EMBL/GenBank/DDBJ whole genome shotgun (WGS) entry which is preliminary data.</text>
</comment>
<keyword evidence="3" id="KW-1185">Reference proteome</keyword>
<accession>A0AAE0VRI1</accession>
<gene>
    <name evidence="2" type="ORF">CHS0354_000906</name>
</gene>
<dbReference type="AlphaFoldDB" id="A0AAE0VRI1"/>
<feature type="region of interest" description="Disordered" evidence="1">
    <location>
        <begin position="104"/>
        <end position="124"/>
    </location>
</feature>
<organism evidence="2 3">
    <name type="scientific">Potamilus streckersoni</name>
    <dbReference type="NCBI Taxonomy" id="2493646"/>
    <lineage>
        <taxon>Eukaryota</taxon>
        <taxon>Metazoa</taxon>
        <taxon>Spiralia</taxon>
        <taxon>Lophotrochozoa</taxon>
        <taxon>Mollusca</taxon>
        <taxon>Bivalvia</taxon>
        <taxon>Autobranchia</taxon>
        <taxon>Heteroconchia</taxon>
        <taxon>Palaeoheterodonta</taxon>
        <taxon>Unionida</taxon>
        <taxon>Unionoidea</taxon>
        <taxon>Unionidae</taxon>
        <taxon>Ambleminae</taxon>
        <taxon>Lampsilini</taxon>
        <taxon>Potamilus</taxon>
    </lineage>
</organism>